<comment type="caution">
    <text evidence="1">The sequence shown here is derived from an EMBL/GenBank/DDBJ whole genome shotgun (WGS) entry which is preliminary data.</text>
</comment>
<reference evidence="1 2" key="1">
    <citation type="submission" date="2017-12" db="EMBL/GenBank/DDBJ databases">
        <title>Genome sequence of the mycotoxigenic crop pathogen Fusarium proliferatum, strain ITEM 2341 from Date Palm.</title>
        <authorList>
            <person name="Almiman B.F."/>
            <person name="Shittu T.A."/>
            <person name="Muthumeenakshi S."/>
            <person name="Baroncelli R."/>
            <person name="Sreenivasaprasada S."/>
        </authorList>
    </citation>
    <scope>NUCLEOTIDE SEQUENCE [LARGE SCALE GENOMIC DNA]</scope>
    <source>
        <strain evidence="1 2">ITEM 2341</strain>
    </source>
</reference>
<evidence type="ECO:0000313" key="1">
    <source>
        <dbReference type="EMBL" id="RBA18465.1"/>
    </source>
</evidence>
<dbReference type="EMBL" id="PKMI01000014">
    <property type="protein sequence ID" value="RBA18465.1"/>
    <property type="molecule type" value="Genomic_DNA"/>
</dbReference>
<accession>A0A365NCC4</accession>
<protein>
    <submittedName>
        <fullName evidence="1">Uncharacterized protein</fullName>
    </submittedName>
</protein>
<dbReference type="Proteomes" id="UP000251714">
    <property type="component" value="Unassembled WGS sequence"/>
</dbReference>
<organism evidence="1 2">
    <name type="scientific">Gibberella intermedia</name>
    <name type="common">Bulb rot disease fungus</name>
    <name type="synonym">Fusarium proliferatum</name>
    <dbReference type="NCBI Taxonomy" id="948311"/>
    <lineage>
        <taxon>Eukaryota</taxon>
        <taxon>Fungi</taxon>
        <taxon>Dikarya</taxon>
        <taxon>Ascomycota</taxon>
        <taxon>Pezizomycotina</taxon>
        <taxon>Sordariomycetes</taxon>
        <taxon>Hypocreomycetidae</taxon>
        <taxon>Hypocreales</taxon>
        <taxon>Nectriaceae</taxon>
        <taxon>Fusarium</taxon>
        <taxon>Fusarium fujikuroi species complex</taxon>
    </lineage>
</organism>
<proteinExistence type="predicted"/>
<sequence length="285" mass="31248">MSVDTWRLPPVAFPSPFRGSVSRFSISSIVTVPWLSKNDAPSNRDNIPNTPSLDRSHALGNPGVQYYRTWEQALGIQLAHATAAARPFLPCTEQPRRHIPDLAIVSSAIGPERSIPLTSRTRVSRTPITIWEGFDSHLFPGQGPTAVDIKTTKKLAEPMLEPSPLPTHPLQPQFPIESRSWPEPTDACPLPEKLPAIYRPMLAEITHPVATNTSDFLPNYRHALPLHRNECRTQAFVGSKPGHPAPFVPDSVSDLLSLLLQTLAVNPPLSAPPAVSNQPSPLQLQ</sequence>
<gene>
    <name evidence="1" type="ORF">FPRO05_10760</name>
</gene>
<dbReference type="AlphaFoldDB" id="A0A365NCC4"/>
<name>A0A365NCC4_GIBIN</name>
<evidence type="ECO:0000313" key="2">
    <source>
        <dbReference type="Proteomes" id="UP000251714"/>
    </source>
</evidence>